<evidence type="ECO:0000313" key="2">
    <source>
        <dbReference type="EMBL" id="MFC4070393.1"/>
    </source>
</evidence>
<dbReference type="InterPro" id="IPR007278">
    <property type="entry name" value="DUF397"/>
</dbReference>
<feature type="domain" description="DUF397" evidence="1">
    <location>
        <begin position="18"/>
        <end position="71"/>
    </location>
</feature>
<dbReference type="Proteomes" id="UP001595867">
    <property type="component" value="Unassembled WGS sequence"/>
</dbReference>
<evidence type="ECO:0000259" key="1">
    <source>
        <dbReference type="Pfam" id="PF04149"/>
    </source>
</evidence>
<dbReference type="RefSeq" id="WP_378071272.1">
    <property type="nucleotide sequence ID" value="NZ_JBHSBL010000024.1"/>
</dbReference>
<organism evidence="2 3">
    <name type="scientific">Actinoplanes subglobosus</name>
    <dbReference type="NCBI Taxonomy" id="1547892"/>
    <lineage>
        <taxon>Bacteria</taxon>
        <taxon>Bacillati</taxon>
        <taxon>Actinomycetota</taxon>
        <taxon>Actinomycetes</taxon>
        <taxon>Micromonosporales</taxon>
        <taxon>Micromonosporaceae</taxon>
        <taxon>Actinoplanes</taxon>
    </lineage>
</organism>
<comment type="caution">
    <text evidence="2">The sequence shown here is derived from an EMBL/GenBank/DDBJ whole genome shotgun (WGS) entry which is preliminary data.</text>
</comment>
<name>A0ABV8J782_9ACTN</name>
<dbReference type="EMBL" id="JBHSBL010000024">
    <property type="protein sequence ID" value="MFC4070393.1"/>
    <property type="molecule type" value="Genomic_DNA"/>
</dbReference>
<proteinExistence type="predicted"/>
<protein>
    <submittedName>
        <fullName evidence="2">DUF397 domain-containing protein</fullName>
    </submittedName>
</protein>
<dbReference type="Pfam" id="PF04149">
    <property type="entry name" value="DUF397"/>
    <property type="match status" value="1"/>
</dbReference>
<keyword evidence="3" id="KW-1185">Reference proteome</keyword>
<gene>
    <name evidence="2" type="ORF">ACFO0C_36150</name>
</gene>
<reference evidence="3" key="1">
    <citation type="journal article" date="2019" name="Int. J. Syst. Evol. Microbiol.">
        <title>The Global Catalogue of Microorganisms (GCM) 10K type strain sequencing project: providing services to taxonomists for standard genome sequencing and annotation.</title>
        <authorList>
            <consortium name="The Broad Institute Genomics Platform"/>
            <consortium name="The Broad Institute Genome Sequencing Center for Infectious Disease"/>
            <person name="Wu L."/>
            <person name="Ma J."/>
        </authorList>
    </citation>
    <scope>NUCLEOTIDE SEQUENCE [LARGE SCALE GENOMIC DNA]</scope>
    <source>
        <strain evidence="3">TBRC 5832</strain>
    </source>
</reference>
<evidence type="ECO:0000313" key="3">
    <source>
        <dbReference type="Proteomes" id="UP001595867"/>
    </source>
</evidence>
<accession>A0ABV8J782</accession>
<sequence>MLISHKGMQVDVAALASADFRKSTRSGPNCDNCVEVAFVGDTIAVRDSKNTEGPVLLFTTAEWDAFVDGAKEGEFNRPTV</sequence>